<comment type="caution">
    <text evidence="4">The sequence shown here is derived from an EMBL/GenBank/DDBJ whole genome shotgun (WGS) entry which is preliminary data.</text>
</comment>
<accession>A0A9P6WHI6</accession>
<dbReference type="GO" id="GO:0003677">
    <property type="term" value="F:DNA binding"/>
    <property type="evidence" value="ECO:0007669"/>
    <property type="project" value="InterPro"/>
</dbReference>
<evidence type="ECO:0000313" key="5">
    <source>
        <dbReference type="Proteomes" id="UP000750334"/>
    </source>
</evidence>
<dbReference type="Proteomes" id="UP000750334">
    <property type="component" value="Unassembled WGS sequence"/>
</dbReference>
<dbReference type="OrthoDB" id="4040097at2759"/>
<organism evidence="4 5">
    <name type="scientific">Maudiozyma exigua</name>
    <name type="common">Yeast</name>
    <name type="synonym">Kazachstania exigua</name>
    <dbReference type="NCBI Taxonomy" id="34358"/>
    <lineage>
        <taxon>Eukaryota</taxon>
        <taxon>Fungi</taxon>
        <taxon>Dikarya</taxon>
        <taxon>Ascomycota</taxon>
        <taxon>Saccharomycotina</taxon>
        <taxon>Saccharomycetes</taxon>
        <taxon>Saccharomycetales</taxon>
        <taxon>Saccharomycetaceae</taxon>
        <taxon>Maudiozyma</taxon>
    </lineage>
</organism>
<evidence type="ECO:0008006" key="6">
    <source>
        <dbReference type="Google" id="ProtNLM"/>
    </source>
</evidence>
<keyword evidence="5" id="KW-1185">Reference proteome</keyword>
<dbReference type="Pfam" id="PF08661">
    <property type="entry name" value="Rep_fac-A_3"/>
    <property type="match status" value="1"/>
</dbReference>
<dbReference type="GO" id="GO:0006281">
    <property type="term" value="P:DNA repair"/>
    <property type="evidence" value="ECO:0007669"/>
    <property type="project" value="InterPro"/>
</dbReference>
<dbReference type="AlphaFoldDB" id="A0A9P6WHI6"/>
<evidence type="ECO:0000256" key="2">
    <source>
        <dbReference type="ARBA" id="ARBA00009761"/>
    </source>
</evidence>
<name>A0A9P6WHI6_MAUEX</name>
<keyword evidence="3" id="KW-0539">Nucleus</keyword>
<comment type="subcellular location">
    <subcellularLocation>
        <location evidence="1">Nucleus</location>
    </subcellularLocation>
</comment>
<protein>
    <recommendedName>
        <fullName evidence="6">Replication factor A protein 3</fullName>
    </recommendedName>
</protein>
<dbReference type="GO" id="GO:0006260">
    <property type="term" value="P:DNA replication"/>
    <property type="evidence" value="ECO:0007669"/>
    <property type="project" value="InterPro"/>
</dbReference>
<evidence type="ECO:0000256" key="3">
    <source>
        <dbReference type="ARBA" id="ARBA00023242"/>
    </source>
</evidence>
<dbReference type="EMBL" id="PUHR01000002">
    <property type="protein sequence ID" value="KAG0672456.1"/>
    <property type="molecule type" value="Genomic_DNA"/>
</dbReference>
<reference evidence="4 5" key="1">
    <citation type="submission" date="2020-11" db="EMBL/GenBank/DDBJ databases">
        <title>Kefir isolates.</title>
        <authorList>
            <person name="Marcisauskas S."/>
            <person name="Kim Y."/>
            <person name="Blasche S."/>
        </authorList>
    </citation>
    <scope>NUCLEOTIDE SEQUENCE [LARGE SCALE GENOMIC DNA]</scope>
    <source>
        <strain evidence="4 5">OG2</strain>
    </source>
</reference>
<dbReference type="GO" id="GO:0031981">
    <property type="term" value="C:nuclear lumen"/>
    <property type="evidence" value="ECO:0007669"/>
    <property type="project" value="UniProtKB-ARBA"/>
</dbReference>
<comment type="similarity">
    <text evidence="2">Belongs to the replication factor A protein 3 family.</text>
</comment>
<sequence length="119" mass="13274">MSSETPRLNPNEISNSTVSIFRLIAQVVSQPTQSSLILKSPVDAKTNEMITLNNIKLTVTDKTYEVDQWYEFICRASDSGDVGFLVLDSVSCPLQENEQMSIKGVVALQNLSKKFPDLY</sequence>
<proteinExistence type="inferred from homology"/>
<dbReference type="InterPro" id="IPR013970">
    <property type="entry name" value="Rfa2"/>
</dbReference>
<gene>
    <name evidence="4" type="ORF">C6P45_001918</name>
</gene>
<evidence type="ECO:0000313" key="4">
    <source>
        <dbReference type="EMBL" id="KAG0672456.1"/>
    </source>
</evidence>
<evidence type="ECO:0000256" key="1">
    <source>
        <dbReference type="ARBA" id="ARBA00004123"/>
    </source>
</evidence>
<dbReference type="GO" id="GO:0006310">
    <property type="term" value="P:DNA recombination"/>
    <property type="evidence" value="ECO:0007669"/>
    <property type="project" value="InterPro"/>
</dbReference>